<keyword evidence="4" id="KW-0418">Kinase</keyword>
<dbReference type="Proteomes" id="UP000559027">
    <property type="component" value="Unassembled WGS sequence"/>
</dbReference>
<dbReference type="Pfam" id="PF00069">
    <property type="entry name" value="Pkinase"/>
    <property type="match status" value="1"/>
</dbReference>
<dbReference type="InterPro" id="IPR008271">
    <property type="entry name" value="Ser/Thr_kinase_AS"/>
</dbReference>
<evidence type="ECO:0000313" key="9">
    <source>
        <dbReference type="EMBL" id="KAF5362019.1"/>
    </source>
</evidence>
<evidence type="ECO:0000256" key="1">
    <source>
        <dbReference type="ARBA" id="ARBA00022527"/>
    </source>
</evidence>
<feature type="transmembrane region" description="Helical" evidence="7">
    <location>
        <begin position="116"/>
        <end position="141"/>
    </location>
</feature>
<organism evidence="9 10">
    <name type="scientific">Leucocoprinus leucothites</name>
    <dbReference type="NCBI Taxonomy" id="201217"/>
    <lineage>
        <taxon>Eukaryota</taxon>
        <taxon>Fungi</taxon>
        <taxon>Dikarya</taxon>
        <taxon>Basidiomycota</taxon>
        <taxon>Agaricomycotina</taxon>
        <taxon>Agaricomycetes</taxon>
        <taxon>Agaricomycetidae</taxon>
        <taxon>Agaricales</taxon>
        <taxon>Agaricineae</taxon>
        <taxon>Agaricaceae</taxon>
        <taxon>Leucocoprinus</taxon>
    </lineage>
</organism>
<keyword evidence="1" id="KW-0723">Serine/threonine-protein kinase</keyword>
<evidence type="ECO:0000259" key="8">
    <source>
        <dbReference type="PROSITE" id="PS50011"/>
    </source>
</evidence>
<evidence type="ECO:0000256" key="4">
    <source>
        <dbReference type="ARBA" id="ARBA00022777"/>
    </source>
</evidence>
<dbReference type="Gene3D" id="1.10.510.10">
    <property type="entry name" value="Transferase(Phosphotransferase) domain 1"/>
    <property type="match status" value="1"/>
</dbReference>
<keyword evidence="10" id="KW-1185">Reference proteome</keyword>
<name>A0A8H5LM02_9AGAR</name>
<evidence type="ECO:0000313" key="10">
    <source>
        <dbReference type="Proteomes" id="UP000559027"/>
    </source>
</evidence>
<proteinExistence type="predicted"/>
<feature type="compositionally biased region" description="Low complexity" evidence="6">
    <location>
        <begin position="471"/>
        <end position="499"/>
    </location>
</feature>
<dbReference type="SUPFAM" id="SSF56112">
    <property type="entry name" value="Protein kinase-like (PK-like)"/>
    <property type="match status" value="1"/>
</dbReference>
<feature type="transmembrane region" description="Helical" evidence="7">
    <location>
        <begin position="148"/>
        <end position="168"/>
    </location>
</feature>
<feature type="transmembrane region" description="Helical" evidence="7">
    <location>
        <begin position="12"/>
        <end position="30"/>
    </location>
</feature>
<dbReference type="PROSITE" id="PS50011">
    <property type="entry name" value="PROTEIN_KINASE_DOM"/>
    <property type="match status" value="1"/>
</dbReference>
<sequence length="852" mass="95306">MSILLSIDIMTYLYYFFILCLFAVPVVDLFPDRILDCIVRFYFVIIFPFLVSASAAGRSIGTRLHSAGPALAIYIVNAVENNTPFLCASTLTFTRIIINLPQQRGLTLKTRFIENFGIFVSIFQACAIRIFSVFSSFLQVYSVKILRFLDDLFGIIALAILDIVWVLLQQWEIAGNADTNVIRKMTEVPPAQMLIEGTPTQLLIKGPTRLLIERPSTPTKLGAPPSPTRLLTAESPTLLLTKDAPFRKLVTGPPVRLLIKGPPIQRLLTAPLARLLIKAPPIQLLVIASPARLPIEGPSPQRHLVVPPPQPLIEGLLTQRLITASYDCLSVDRLLLQRHILTPMQWIIGSLAPRFITAPRIRGLMAVPLPPLNTLNATVSTKDESVVLEAETEAEVPASGTIRLAGELVSRQSLGYYLSVIRSDEEICWVTNEMDMREPWLDVEDWGLTVICKLNEAAILLNSPREKRSRSLGSDSSSNTTSPDPSSGSSYASSESTSPKFPKTLSPNLDNFSHQQEDIYEKIQSAIDIHVSVSDDDELIDPLREFNREGPFLRNIFVPDLEPVAYGGFGVVWEGADHQGNAYAVKLITRTPENEEMVGDEVRAMKRVRGSQWTVELFHAERNEADLLLVMDWCAGGDLFDLWKRSGGCMLVREAIYYTAQLLLGIHDLHTRGVVHRDIKFENVMLHNGCIKIIDFGLAVTFDHEIVPPTFDVFHLLKSTKGDNFPPLHADSRNPHIVEGKCGTPGYCPPEVYGVERSSFGMDYYAMGIMLHAMLTSDHPYYHCSIEKCYDLTELQLDPLGILDEVEMDFLTKVLAPHPRDRLTVSKMKAHTIFSDITWTELERGTFRHPTL</sequence>
<dbReference type="AlphaFoldDB" id="A0A8H5LM02"/>
<keyword evidence="7" id="KW-0472">Membrane</keyword>
<keyword evidence="7" id="KW-1133">Transmembrane helix</keyword>
<feature type="region of interest" description="Disordered" evidence="6">
    <location>
        <begin position="465"/>
        <end position="508"/>
    </location>
</feature>
<comment type="caution">
    <text evidence="9">The sequence shown here is derived from an EMBL/GenBank/DDBJ whole genome shotgun (WGS) entry which is preliminary data.</text>
</comment>
<dbReference type="PROSITE" id="PS00108">
    <property type="entry name" value="PROTEIN_KINASE_ST"/>
    <property type="match status" value="1"/>
</dbReference>
<keyword evidence="7" id="KW-0812">Transmembrane</keyword>
<keyword evidence="3" id="KW-0547">Nucleotide-binding</keyword>
<evidence type="ECO:0000256" key="7">
    <source>
        <dbReference type="SAM" id="Phobius"/>
    </source>
</evidence>
<gene>
    <name evidence="9" type="ORF">D9756_002636</name>
</gene>
<dbReference type="OrthoDB" id="4062651at2759"/>
<dbReference type="EMBL" id="JAACJO010000002">
    <property type="protein sequence ID" value="KAF5362019.1"/>
    <property type="molecule type" value="Genomic_DNA"/>
</dbReference>
<feature type="domain" description="Protein kinase" evidence="8">
    <location>
        <begin position="558"/>
        <end position="834"/>
    </location>
</feature>
<evidence type="ECO:0000256" key="2">
    <source>
        <dbReference type="ARBA" id="ARBA00022679"/>
    </source>
</evidence>
<feature type="transmembrane region" description="Helical" evidence="7">
    <location>
        <begin position="37"/>
        <end position="56"/>
    </location>
</feature>
<evidence type="ECO:0000256" key="3">
    <source>
        <dbReference type="ARBA" id="ARBA00022741"/>
    </source>
</evidence>
<dbReference type="GO" id="GO:0005524">
    <property type="term" value="F:ATP binding"/>
    <property type="evidence" value="ECO:0007669"/>
    <property type="project" value="UniProtKB-KW"/>
</dbReference>
<dbReference type="InterPro" id="IPR000719">
    <property type="entry name" value="Prot_kinase_dom"/>
</dbReference>
<keyword evidence="5" id="KW-0067">ATP-binding</keyword>
<protein>
    <recommendedName>
        <fullName evidence="8">Protein kinase domain-containing protein</fullName>
    </recommendedName>
</protein>
<dbReference type="SMART" id="SM00220">
    <property type="entry name" value="S_TKc"/>
    <property type="match status" value="1"/>
</dbReference>
<dbReference type="GO" id="GO:0004674">
    <property type="term" value="F:protein serine/threonine kinase activity"/>
    <property type="evidence" value="ECO:0007669"/>
    <property type="project" value="UniProtKB-KW"/>
</dbReference>
<dbReference type="InterPro" id="IPR011009">
    <property type="entry name" value="Kinase-like_dom_sf"/>
</dbReference>
<keyword evidence="2" id="KW-0808">Transferase</keyword>
<evidence type="ECO:0000256" key="5">
    <source>
        <dbReference type="ARBA" id="ARBA00022840"/>
    </source>
</evidence>
<dbReference type="PANTHER" id="PTHR24351">
    <property type="entry name" value="RIBOSOMAL PROTEIN S6 KINASE"/>
    <property type="match status" value="1"/>
</dbReference>
<evidence type="ECO:0000256" key="6">
    <source>
        <dbReference type="SAM" id="MobiDB-lite"/>
    </source>
</evidence>
<reference evidence="9 10" key="1">
    <citation type="journal article" date="2020" name="ISME J.">
        <title>Uncovering the hidden diversity of litter-decomposition mechanisms in mushroom-forming fungi.</title>
        <authorList>
            <person name="Floudas D."/>
            <person name="Bentzer J."/>
            <person name="Ahren D."/>
            <person name="Johansson T."/>
            <person name="Persson P."/>
            <person name="Tunlid A."/>
        </authorList>
    </citation>
    <scope>NUCLEOTIDE SEQUENCE [LARGE SCALE GENOMIC DNA]</scope>
    <source>
        <strain evidence="9 10">CBS 146.42</strain>
    </source>
</reference>
<accession>A0A8H5LM02</accession>